<dbReference type="AlphaFoldDB" id="A0A1I8AKH3"/>
<dbReference type="InterPro" id="IPR029021">
    <property type="entry name" value="Prot-tyrosine_phosphatase-like"/>
</dbReference>
<evidence type="ECO:0000313" key="3">
    <source>
        <dbReference type="WBParaSite" id="L893_g6887.t1"/>
    </source>
</evidence>
<feature type="compositionally biased region" description="Polar residues" evidence="1">
    <location>
        <begin position="137"/>
        <end position="147"/>
    </location>
</feature>
<evidence type="ECO:0000313" key="2">
    <source>
        <dbReference type="Proteomes" id="UP000095287"/>
    </source>
</evidence>
<feature type="compositionally biased region" description="Low complexity" evidence="1">
    <location>
        <begin position="164"/>
        <end position="174"/>
    </location>
</feature>
<sequence length="406" mass="44921">MFNLAFTRKEYCIEYLIISYQLSSSSLPQGRRFLPDLEGCRSEELSSEEQQTSRAPSLSLISMTTSRPFVVARAMSGESQMLLAGGSSSSIQSSGLTLEKIHVGGVIKSTEPIVYQPPRSSTPNTPMPHSQPRPLNRSLTGPTLNSPPTVPAVNRRFEVFRNGRAASSQRSASAHPPVTSSRPKVGPIRVLSLAHSIPESEEENSPNNSAKKRSRSASSIEACRPESPRQLLAFMFSGAQAFCNESEWTCGNAVHRFLNLTGTPCSVSAKCKCPKGARHQKQELVLNVDQYTTPQQIVNFFPIVNKFIGRARSAASNILVAHHSDHLGYCIAFIVQYIIVHHDIELPRALVHCQALQNFEIPKNALDALRIWQEQKNATPEPKPSAHRSDDFKWVQVTRPVKLAWC</sequence>
<name>A0A1I8AKH3_9BILA</name>
<organism evidence="2 3">
    <name type="scientific">Steinernema glaseri</name>
    <dbReference type="NCBI Taxonomy" id="37863"/>
    <lineage>
        <taxon>Eukaryota</taxon>
        <taxon>Metazoa</taxon>
        <taxon>Ecdysozoa</taxon>
        <taxon>Nematoda</taxon>
        <taxon>Chromadorea</taxon>
        <taxon>Rhabditida</taxon>
        <taxon>Tylenchina</taxon>
        <taxon>Panagrolaimomorpha</taxon>
        <taxon>Strongyloidoidea</taxon>
        <taxon>Steinernematidae</taxon>
        <taxon>Steinernema</taxon>
    </lineage>
</organism>
<protein>
    <submittedName>
        <fullName evidence="3">Tyrosine-protein phosphatase domain-containing protein</fullName>
    </submittedName>
</protein>
<dbReference type="WBParaSite" id="L893_g6887.t1">
    <property type="protein sequence ID" value="L893_g6887.t1"/>
    <property type="gene ID" value="L893_g6887"/>
</dbReference>
<dbReference type="Proteomes" id="UP000095287">
    <property type="component" value="Unplaced"/>
</dbReference>
<reference evidence="3" key="1">
    <citation type="submission" date="2016-11" db="UniProtKB">
        <authorList>
            <consortium name="WormBaseParasite"/>
        </authorList>
    </citation>
    <scope>IDENTIFICATION</scope>
</reference>
<dbReference type="Gene3D" id="3.90.190.10">
    <property type="entry name" value="Protein tyrosine phosphatase superfamily"/>
    <property type="match status" value="1"/>
</dbReference>
<feature type="region of interest" description="Disordered" evidence="1">
    <location>
        <begin position="112"/>
        <end position="222"/>
    </location>
</feature>
<accession>A0A1I8AKH3</accession>
<evidence type="ECO:0000256" key="1">
    <source>
        <dbReference type="SAM" id="MobiDB-lite"/>
    </source>
</evidence>
<proteinExistence type="predicted"/>
<keyword evidence="2" id="KW-1185">Reference proteome</keyword>